<evidence type="ECO:0000313" key="1">
    <source>
        <dbReference type="EMBL" id="JAH37424.1"/>
    </source>
</evidence>
<reference evidence="1" key="2">
    <citation type="journal article" date="2015" name="Fish Shellfish Immunol.">
        <title>Early steps in the European eel (Anguilla anguilla)-Vibrio vulnificus interaction in the gills: Role of the RtxA13 toxin.</title>
        <authorList>
            <person name="Callol A."/>
            <person name="Pajuelo D."/>
            <person name="Ebbesson L."/>
            <person name="Teles M."/>
            <person name="MacKenzie S."/>
            <person name="Amaro C."/>
        </authorList>
    </citation>
    <scope>NUCLEOTIDE SEQUENCE</scope>
</reference>
<accession>A0A0E9S7M7</accession>
<sequence>MKVSQWLTFKIKPCQSTLEVWVHR</sequence>
<organism evidence="1">
    <name type="scientific">Anguilla anguilla</name>
    <name type="common">European freshwater eel</name>
    <name type="synonym">Muraena anguilla</name>
    <dbReference type="NCBI Taxonomy" id="7936"/>
    <lineage>
        <taxon>Eukaryota</taxon>
        <taxon>Metazoa</taxon>
        <taxon>Chordata</taxon>
        <taxon>Craniata</taxon>
        <taxon>Vertebrata</taxon>
        <taxon>Euteleostomi</taxon>
        <taxon>Actinopterygii</taxon>
        <taxon>Neopterygii</taxon>
        <taxon>Teleostei</taxon>
        <taxon>Anguilliformes</taxon>
        <taxon>Anguillidae</taxon>
        <taxon>Anguilla</taxon>
    </lineage>
</organism>
<dbReference type="EMBL" id="GBXM01071153">
    <property type="protein sequence ID" value="JAH37424.1"/>
    <property type="molecule type" value="Transcribed_RNA"/>
</dbReference>
<proteinExistence type="predicted"/>
<name>A0A0E9S7M7_ANGAN</name>
<dbReference type="AlphaFoldDB" id="A0A0E9S7M7"/>
<protein>
    <submittedName>
        <fullName evidence="1">Uncharacterized protein</fullName>
    </submittedName>
</protein>
<reference evidence="1" key="1">
    <citation type="submission" date="2014-11" db="EMBL/GenBank/DDBJ databases">
        <authorList>
            <person name="Amaro Gonzalez C."/>
        </authorList>
    </citation>
    <scope>NUCLEOTIDE SEQUENCE</scope>
</reference>